<evidence type="ECO:0000313" key="3">
    <source>
        <dbReference type="Proteomes" id="UP000604825"/>
    </source>
</evidence>
<gene>
    <name evidence="2" type="ORF">NCGR_LOCUS46937</name>
</gene>
<evidence type="ECO:0000256" key="1">
    <source>
        <dbReference type="SAM" id="MobiDB-lite"/>
    </source>
</evidence>
<accession>A0A811R272</accession>
<proteinExistence type="predicted"/>
<organism evidence="2 3">
    <name type="scientific">Miscanthus lutarioriparius</name>
    <dbReference type="NCBI Taxonomy" id="422564"/>
    <lineage>
        <taxon>Eukaryota</taxon>
        <taxon>Viridiplantae</taxon>
        <taxon>Streptophyta</taxon>
        <taxon>Embryophyta</taxon>
        <taxon>Tracheophyta</taxon>
        <taxon>Spermatophyta</taxon>
        <taxon>Magnoliopsida</taxon>
        <taxon>Liliopsida</taxon>
        <taxon>Poales</taxon>
        <taxon>Poaceae</taxon>
        <taxon>PACMAD clade</taxon>
        <taxon>Panicoideae</taxon>
        <taxon>Andropogonodae</taxon>
        <taxon>Andropogoneae</taxon>
        <taxon>Saccharinae</taxon>
        <taxon>Miscanthus</taxon>
    </lineage>
</organism>
<dbReference type="AlphaFoldDB" id="A0A811R272"/>
<protein>
    <submittedName>
        <fullName evidence="2">Uncharacterized protein</fullName>
    </submittedName>
</protein>
<sequence>MELALRARGPGGRSLPEASRCHGALAPSHDPAGLARRRRPPESQQVTESLSAVLWGAWRALDRFWLRPRRLGRALRSQGLLGMAYRFPSGDMKEFLGLAAAAYSEPMALASYAVTPQALPFDHSITRQHGTSASRFLALVIDLLISRGVFNYLG</sequence>
<feature type="region of interest" description="Disordered" evidence="1">
    <location>
        <begin position="1"/>
        <end position="45"/>
    </location>
</feature>
<comment type="caution">
    <text evidence="2">The sequence shown here is derived from an EMBL/GenBank/DDBJ whole genome shotgun (WGS) entry which is preliminary data.</text>
</comment>
<dbReference type="Proteomes" id="UP000604825">
    <property type="component" value="Unassembled WGS sequence"/>
</dbReference>
<reference evidence="2" key="1">
    <citation type="submission" date="2020-10" db="EMBL/GenBank/DDBJ databases">
        <authorList>
            <person name="Han B."/>
            <person name="Lu T."/>
            <person name="Zhao Q."/>
            <person name="Huang X."/>
            <person name="Zhao Y."/>
        </authorList>
    </citation>
    <scope>NUCLEOTIDE SEQUENCE</scope>
</reference>
<keyword evidence="3" id="KW-1185">Reference proteome</keyword>
<dbReference type="OrthoDB" id="1470350at2759"/>
<dbReference type="EMBL" id="CAJGYO010000012">
    <property type="protein sequence ID" value="CAD6263632.1"/>
    <property type="molecule type" value="Genomic_DNA"/>
</dbReference>
<evidence type="ECO:0000313" key="2">
    <source>
        <dbReference type="EMBL" id="CAD6263632.1"/>
    </source>
</evidence>
<name>A0A811R272_9POAL</name>